<dbReference type="GO" id="GO:0050660">
    <property type="term" value="F:flavin adenine dinucleotide binding"/>
    <property type="evidence" value="ECO:0007669"/>
    <property type="project" value="UniProtKB-UniRule"/>
</dbReference>
<gene>
    <name evidence="24" type="ORF">BRENAR_LOCUS2059</name>
</gene>
<evidence type="ECO:0000313" key="25">
    <source>
        <dbReference type="Proteomes" id="UP000290900"/>
    </source>
</evidence>
<comment type="catalytic activity">
    <reaction evidence="19 20 21">
        <text>2 oxidized [cytochrome P450] + NADPH = 2 reduced [cytochrome P450] + NADP(+) + H(+)</text>
        <dbReference type="Rhea" id="RHEA:24040"/>
        <dbReference type="Rhea" id="RHEA-COMP:14627"/>
        <dbReference type="Rhea" id="RHEA-COMP:14628"/>
        <dbReference type="ChEBI" id="CHEBI:15378"/>
        <dbReference type="ChEBI" id="CHEBI:55376"/>
        <dbReference type="ChEBI" id="CHEBI:57783"/>
        <dbReference type="ChEBI" id="CHEBI:58349"/>
        <dbReference type="ChEBI" id="CHEBI:60344"/>
        <dbReference type="EC" id="1.6.2.4"/>
    </reaction>
</comment>
<feature type="binding site" evidence="20">
    <location>
        <begin position="604"/>
        <end position="608"/>
    </location>
    <ligand>
        <name>NADP(+)</name>
        <dbReference type="ChEBI" id="CHEBI:58349"/>
    </ligand>
</feature>
<evidence type="ECO:0000256" key="8">
    <source>
        <dbReference type="ARBA" id="ARBA00022827"/>
    </source>
</evidence>
<keyword evidence="15 20" id="KW-0496">Mitochondrion</keyword>
<dbReference type="Pfam" id="PF00667">
    <property type="entry name" value="FAD_binding_1"/>
    <property type="match status" value="1"/>
</dbReference>
<evidence type="ECO:0000256" key="13">
    <source>
        <dbReference type="ARBA" id="ARBA00023011"/>
    </source>
</evidence>
<feature type="binding site" evidence="20">
    <location>
        <position position="535"/>
    </location>
    <ligand>
        <name>NADP(+)</name>
        <dbReference type="ChEBI" id="CHEBI:58349"/>
    </ligand>
</feature>
<feature type="binding site" evidence="20">
    <location>
        <position position="279"/>
    </location>
    <ligand>
        <name>NADP(+)</name>
        <dbReference type="ChEBI" id="CHEBI:58349"/>
    </ligand>
</feature>
<dbReference type="PANTHER" id="PTHR19384">
    <property type="entry name" value="NITRIC OXIDE SYNTHASE-RELATED"/>
    <property type="match status" value="1"/>
</dbReference>
<comment type="cofactor">
    <cofactor evidence="20">
        <name>FAD</name>
        <dbReference type="ChEBI" id="CHEBI:57692"/>
    </cofactor>
    <text evidence="20">Binds 1 FAD per monomer.</text>
</comment>
<evidence type="ECO:0000256" key="19">
    <source>
        <dbReference type="ARBA" id="ARBA00049342"/>
    </source>
</evidence>
<keyword evidence="4 20" id="KW-0288">FMN</keyword>
<dbReference type="GO" id="GO:0005886">
    <property type="term" value="C:plasma membrane"/>
    <property type="evidence" value="ECO:0007669"/>
    <property type="project" value="UniProtKB-SubCell"/>
</dbReference>
<keyword evidence="11" id="KW-1133">Transmembrane helix</keyword>
<dbReference type="Gene3D" id="2.40.30.10">
    <property type="entry name" value="Translation factors"/>
    <property type="match status" value="1"/>
</dbReference>
<dbReference type="PANTHER" id="PTHR19384:SF17">
    <property type="entry name" value="NADPH--CYTOCHROME P450 REDUCTASE"/>
    <property type="match status" value="1"/>
</dbReference>
<evidence type="ECO:0000256" key="1">
    <source>
        <dbReference type="ARBA" id="ARBA00022475"/>
    </source>
</evidence>
<keyword evidence="2 20" id="KW-0444">Lipid biosynthesis</keyword>
<dbReference type="SUPFAM" id="SSF52343">
    <property type="entry name" value="Ferredoxin reductase-like, C-terminal NADP-linked domain"/>
    <property type="match status" value="1"/>
</dbReference>
<keyword evidence="25" id="KW-1185">Reference proteome</keyword>
<dbReference type="SUPFAM" id="SSF63380">
    <property type="entry name" value="Riboflavin synthase domain-like"/>
    <property type="match status" value="1"/>
</dbReference>
<keyword evidence="16 20" id="KW-0472">Membrane</keyword>
<comment type="caution">
    <text evidence="20">Lacks conserved residue(s) required for the propagation of feature annotation.</text>
</comment>
<evidence type="ECO:0000256" key="21">
    <source>
        <dbReference type="PIRNR" id="PIRNR000208"/>
    </source>
</evidence>
<dbReference type="PIRSF" id="PIRSF000208">
    <property type="entry name" value="P450R"/>
    <property type="match status" value="1"/>
</dbReference>
<dbReference type="FunFam" id="3.40.50.360:FF:000036">
    <property type="entry name" value="NADPH--cytochrome P450 reductase"/>
    <property type="match status" value="1"/>
</dbReference>
<feature type="binding site" evidence="20">
    <location>
        <begin position="118"/>
        <end position="121"/>
    </location>
    <ligand>
        <name>FMN</name>
        <dbReference type="ChEBI" id="CHEBI:58210"/>
    </ligand>
</feature>
<dbReference type="InterPro" id="IPR017927">
    <property type="entry name" value="FAD-bd_FR_type"/>
</dbReference>
<evidence type="ECO:0000256" key="12">
    <source>
        <dbReference type="ARBA" id="ARBA00023002"/>
    </source>
</evidence>
<keyword evidence="9 20" id="KW-0521">NADP</keyword>
<dbReference type="FunCoup" id="A0A448YK57">
    <property type="interactions" value="849"/>
</dbReference>
<protein>
    <recommendedName>
        <fullName evidence="20 21">NADPH--cytochrome P450 reductase</fullName>
        <shortName evidence="20">CPR</shortName>
        <shortName evidence="20">P450R</shortName>
        <ecNumber evidence="20 21">1.6.2.4</ecNumber>
    </recommendedName>
</protein>
<dbReference type="EMBL" id="CAACVR010000012">
    <property type="protein sequence ID" value="VEU21324.1"/>
    <property type="molecule type" value="Genomic_DNA"/>
</dbReference>
<dbReference type="GO" id="GO:0005789">
    <property type="term" value="C:endoplasmic reticulum membrane"/>
    <property type="evidence" value="ECO:0007669"/>
    <property type="project" value="UniProtKB-SubCell"/>
</dbReference>
<evidence type="ECO:0000256" key="17">
    <source>
        <dbReference type="ARBA" id="ARBA00023166"/>
    </source>
</evidence>
<keyword evidence="8 20" id="KW-0274">FAD</keyword>
<dbReference type="OrthoDB" id="1856718at2759"/>
<feature type="binding site" evidence="20">
    <location>
        <position position="678"/>
    </location>
    <ligand>
        <name>FAD</name>
        <dbReference type="ChEBI" id="CHEBI:57692"/>
    </ligand>
</feature>
<dbReference type="Pfam" id="PF00258">
    <property type="entry name" value="Flavodoxin_1"/>
    <property type="match status" value="1"/>
</dbReference>
<keyword evidence="18 20" id="KW-0753">Steroid metabolism</keyword>
<evidence type="ECO:0000256" key="10">
    <source>
        <dbReference type="ARBA" id="ARBA00022955"/>
    </source>
</evidence>
<feature type="binding site" evidence="20">
    <location>
        <begin position="598"/>
        <end position="599"/>
    </location>
    <ligand>
        <name>NADP(+)</name>
        <dbReference type="ChEBI" id="CHEBI:58349"/>
    </ligand>
</feature>
<organism evidence="24 25">
    <name type="scientific">Brettanomyces naardenensis</name>
    <name type="common">Yeast</name>
    <dbReference type="NCBI Taxonomy" id="13370"/>
    <lineage>
        <taxon>Eukaryota</taxon>
        <taxon>Fungi</taxon>
        <taxon>Dikarya</taxon>
        <taxon>Ascomycota</taxon>
        <taxon>Saccharomycotina</taxon>
        <taxon>Pichiomycetes</taxon>
        <taxon>Pichiales</taxon>
        <taxon>Pichiaceae</taxon>
        <taxon>Brettanomyces</taxon>
    </lineage>
</organism>
<dbReference type="PRINTS" id="PR00369">
    <property type="entry name" value="FLAVODOXIN"/>
</dbReference>
<proteinExistence type="inferred from homology"/>
<dbReference type="GO" id="GO:0003958">
    <property type="term" value="F:NADPH-hemoprotein reductase activity"/>
    <property type="evidence" value="ECO:0007669"/>
    <property type="project" value="UniProtKB-UniRule"/>
</dbReference>
<dbReference type="EC" id="1.6.2.4" evidence="20 21"/>
<feature type="domain" description="Flavodoxin-like" evidence="22">
    <location>
        <begin position="57"/>
        <end position="205"/>
    </location>
</feature>
<keyword evidence="3 20" id="KW-0285">Flavoprotein</keyword>
<evidence type="ECO:0000256" key="3">
    <source>
        <dbReference type="ARBA" id="ARBA00022630"/>
    </source>
</evidence>
<evidence type="ECO:0000256" key="9">
    <source>
        <dbReference type="ARBA" id="ARBA00022857"/>
    </source>
</evidence>
<dbReference type="GO" id="GO:0005829">
    <property type="term" value="C:cytosol"/>
    <property type="evidence" value="ECO:0007669"/>
    <property type="project" value="TreeGrafter"/>
</dbReference>
<dbReference type="SUPFAM" id="SSF52218">
    <property type="entry name" value="Flavoproteins"/>
    <property type="match status" value="1"/>
</dbReference>
<dbReference type="PRINTS" id="PR00371">
    <property type="entry name" value="FPNCR"/>
</dbReference>
<reference evidence="24 25" key="1">
    <citation type="submission" date="2018-12" db="EMBL/GenBank/DDBJ databases">
        <authorList>
            <person name="Tiukova I."/>
            <person name="Dainat J."/>
        </authorList>
    </citation>
    <scope>NUCLEOTIDE SEQUENCE [LARGE SCALE GENOMIC DNA]</scope>
</reference>
<evidence type="ECO:0000256" key="14">
    <source>
        <dbReference type="ARBA" id="ARBA00023098"/>
    </source>
</evidence>
<dbReference type="GO" id="GO:0010181">
    <property type="term" value="F:FMN binding"/>
    <property type="evidence" value="ECO:0007669"/>
    <property type="project" value="UniProtKB-UniRule"/>
</dbReference>
<dbReference type="Gene3D" id="3.40.50.360">
    <property type="match status" value="1"/>
</dbReference>
<comment type="cofactor">
    <cofactor evidence="20">
        <name>FMN</name>
        <dbReference type="ChEBI" id="CHEBI:58210"/>
    </cofactor>
    <text evidence="20">Binds 1 FMN per monomer.</text>
</comment>
<dbReference type="Proteomes" id="UP000290900">
    <property type="component" value="Unassembled WGS sequence"/>
</dbReference>
<dbReference type="Gene3D" id="3.40.50.80">
    <property type="entry name" value="Nucleotide-binding domain of ferredoxin-NADP reductase (FNR) module"/>
    <property type="match status" value="1"/>
</dbReference>
<evidence type="ECO:0000259" key="23">
    <source>
        <dbReference type="PROSITE" id="PS51384"/>
    </source>
</evidence>
<evidence type="ECO:0000256" key="15">
    <source>
        <dbReference type="ARBA" id="ARBA00023128"/>
    </source>
</evidence>
<keyword evidence="12 20" id="KW-0560">Oxidoreductase</keyword>
<evidence type="ECO:0000256" key="18">
    <source>
        <dbReference type="ARBA" id="ARBA00023221"/>
    </source>
</evidence>
<name>A0A448YK57_BRENA</name>
<feature type="binding site" evidence="20">
    <location>
        <position position="640"/>
    </location>
    <ligand>
        <name>NADP(+)</name>
        <dbReference type="ChEBI" id="CHEBI:58349"/>
    </ligand>
</feature>
<dbReference type="PROSITE" id="PS50902">
    <property type="entry name" value="FLAVODOXIN_LIKE"/>
    <property type="match status" value="1"/>
</dbReference>
<dbReference type="InterPro" id="IPR003097">
    <property type="entry name" value="CysJ-like_FAD-binding"/>
</dbReference>
<dbReference type="STRING" id="13370.A0A448YK57"/>
<keyword evidence="14 20" id="KW-0443">Lipid metabolism</keyword>
<dbReference type="InterPro" id="IPR001433">
    <property type="entry name" value="OxRdtase_FAD/NAD-bd"/>
</dbReference>
<sequence length="678" mass="75470">MAIDTLDLAILVAIIAAVVAYFTRGKLWDKNEEDVSATGGSGSRDLMQTLKETGKKALVLFGSQTGTAEDYAHKFAKEFQARFGIPTMCGDLADYDYDSLDKIVADVSGFRLVVFFNATYGEGEPTDNAIDFFDYLDNECEDLSGLKFACFGLGNSTYEFYNAAGKKVADILKSKNAELVGELGLGDDGRGTMDEDYLSWKDSLFEVIKGALSLDEKEAEYEASIEVTEVANLTKDSPTVSLGEPDAKYVSLQGEAGPFDHTHPFLAPVLKTKDLSPNRHCIHAELDLSGSNMKYLTGDHLAIWPSNPDSKVSKMLSALGLQDRKDAVIKIKLLDPTVHSMIPSPTTYGAVIRHYLEISGPVSRQFIGSIVQFAPDEETKQRAKEIAEDKVLFQKRIIDQGFNIADALLALSNGSEWSTVPFAFIIESIPHIQPRYYSISSSALSDRNTVHVTVMVEANEVAGTDRLTTGVASNLLFDIELAQNKIADIEPFENYNLEGPRGKFHNYRLPVHVRRSTFKLPSNPNTPIIMVGPGTGVAPFRGFIREKVRQVENGEKSTGEIVLFYGCRKSTEDFLYKEEWPEYSKKLGDRFKFITAFSREADKKVYVQHKMLEHKKELADLLDKGAFFYVCGDASKMARDVQKALIKVVAQEKKVPEDDAAEMVKQLKIQNRYQEDVW</sequence>
<comment type="subcellular location">
    <subcellularLocation>
        <location evidence="20">Endoplasmic reticulum membrane</location>
        <topology evidence="20">Single-pass membrane protein</topology>
        <orientation evidence="20">Cytoplasmic side</orientation>
    </subcellularLocation>
    <subcellularLocation>
        <location evidence="20">Mitochondrion outer membrane</location>
        <topology evidence="20">Single-pass membrane protein</topology>
        <orientation evidence="20">Cytoplasmic side</orientation>
    </subcellularLocation>
    <subcellularLocation>
        <location evidence="20">Cell membrane</location>
        <topology evidence="20">Single-pass membrane protein</topology>
        <orientation evidence="20">Cytoplasmic side</orientation>
    </subcellularLocation>
</comment>
<dbReference type="GO" id="GO:0006696">
    <property type="term" value="P:ergosterol biosynthetic process"/>
    <property type="evidence" value="ECO:0007669"/>
    <property type="project" value="UniProtKB-UniRule"/>
</dbReference>
<dbReference type="FunFam" id="3.40.50.80:FF:000018">
    <property type="entry name" value="NADPH--cytochrome P450 reductase"/>
    <property type="match status" value="1"/>
</dbReference>
<evidence type="ECO:0000256" key="6">
    <source>
        <dbReference type="ARBA" id="ARBA00022787"/>
    </source>
</evidence>
<comment type="similarity">
    <text evidence="20">Belongs to the NADPH--cytochrome P450 reductase family.</text>
</comment>
<evidence type="ECO:0000256" key="4">
    <source>
        <dbReference type="ARBA" id="ARBA00022643"/>
    </source>
</evidence>
<feature type="binding site" evidence="20">
    <location>
        <begin position="435"/>
        <end position="438"/>
    </location>
    <ligand>
        <name>FAD</name>
        <dbReference type="ChEBI" id="CHEBI:57692"/>
    </ligand>
</feature>
<keyword evidence="13 20" id="KW-0756">Sterol biosynthesis</keyword>
<keyword evidence="5" id="KW-0812">Transmembrane</keyword>
<feature type="domain" description="FAD-binding FR-type" evidence="23">
    <location>
        <begin position="262"/>
        <end position="507"/>
    </location>
</feature>
<comment type="similarity">
    <text evidence="20 21">In the C-terminal section; belongs to the flavoprotein pyridine nucleotide cytochrome reductase family.</text>
</comment>
<dbReference type="InterPro" id="IPR039261">
    <property type="entry name" value="FNR_nucleotide-bd"/>
</dbReference>
<dbReference type="InterPro" id="IPR023208">
    <property type="entry name" value="P450R"/>
</dbReference>
<comment type="similarity">
    <text evidence="20">In the N-terminal section; belongs to the flavodoxin family.</text>
</comment>
<evidence type="ECO:0000256" key="20">
    <source>
        <dbReference type="HAMAP-Rule" id="MF_03212"/>
    </source>
</evidence>
<evidence type="ECO:0000256" key="5">
    <source>
        <dbReference type="ARBA" id="ARBA00022692"/>
    </source>
</evidence>
<evidence type="ECO:0000256" key="16">
    <source>
        <dbReference type="ARBA" id="ARBA00023136"/>
    </source>
</evidence>
<feature type="binding site" evidence="20">
    <location>
        <begin position="63"/>
        <end position="68"/>
    </location>
    <ligand>
        <name>FMN</name>
        <dbReference type="ChEBI" id="CHEBI:58210"/>
    </ligand>
</feature>
<feature type="binding site" evidence="20">
    <location>
        <begin position="153"/>
        <end position="162"/>
    </location>
    <ligand>
        <name>FMN</name>
        <dbReference type="ChEBI" id="CHEBI:58210"/>
    </ligand>
</feature>
<dbReference type="InterPro" id="IPR001094">
    <property type="entry name" value="Flavdoxin-like"/>
</dbReference>
<keyword evidence="7 20" id="KW-0256">Endoplasmic reticulum</keyword>
<dbReference type="InterPro" id="IPR023173">
    <property type="entry name" value="NADPH_Cyt_P450_Rdtase_alpha"/>
</dbReference>
<dbReference type="InParanoid" id="A0A448YK57"/>
<accession>A0A448YK57</accession>
<dbReference type="Gene3D" id="1.20.990.10">
    <property type="entry name" value="NADPH-cytochrome p450 Reductase, Chain A, domain 3"/>
    <property type="match status" value="1"/>
</dbReference>
<evidence type="ECO:0000256" key="11">
    <source>
        <dbReference type="ARBA" id="ARBA00022989"/>
    </source>
</evidence>
<dbReference type="InterPro" id="IPR008254">
    <property type="entry name" value="Flavodoxin/NO_synth"/>
</dbReference>
<dbReference type="InterPro" id="IPR029039">
    <property type="entry name" value="Flavoprotein-like_sf"/>
</dbReference>
<evidence type="ECO:0000313" key="24">
    <source>
        <dbReference type="EMBL" id="VEU21324.1"/>
    </source>
</evidence>
<evidence type="ECO:0000256" key="2">
    <source>
        <dbReference type="ARBA" id="ARBA00022516"/>
    </source>
</evidence>
<dbReference type="InterPro" id="IPR017938">
    <property type="entry name" value="Riboflavin_synthase-like_b-brl"/>
</dbReference>
<feature type="binding site" evidence="20">
    <location>
        <begin position="470"/>
        <end position="473"/>
    </location>
    <ligand>
        <name>FAD</name>
        <dbReference type="ChEBI" id="CHEBI:57692"/>
    </ligand>
</feature>
<keyword evidence="1 20" id="KW-1003">Cell membrane</keyword>
<dbReference type="FunFam" id="1.20.990.10:FF:000009">
    <property type="entry name" value="NADPH--cytochrome P450 reductase"/>
    <property type="match status" value="1"/>
</dbReference>
<dbReference type="Pfam" id="PF00175">
    <property type="entry name" value="NAD_binding_1"/>
    <property type="match status" value="1"/>
</dbReference>
<keyword evidence="6 20" id="KW-1000">Mitochondrion outer membrane</keyword>
<dbReference type="InterPro" id="IPR001709">
    <property type="entry name" value="Flavoprot_Pyr_Nucl_cyt_Rdtase"/>
</dbReference>
<dbReference type="GO" id="GO:0005741">
    <property type="term" value="C:mitochondrial outer membrane"/>
    <property type="evidence" value="ECO:0007669"/>
    <property type="project" value="UniProtKB-SubCell"/>
</dbReference>
<comment type="function">
    <text evidence="20">This enzyme is required for electron transfer from NADP to cytochrome P450 in microsomes. It can also provide electron transfer to heme oxygenase and cytochrome B5. Involved in ergosterol biosynthesis.</text>
</comment>
<evidence type="ECO:0000259" key="22">
    <source>
        <dbReference type="PROSITE" id="PS50902"/>
    </source>
</evidence>
<dbReference type="HAMAP" id="MF_03212">
    <property type="entry name" value="NCPR"/>
    <property type="match status" value="1"/>
</dbReference>
<evidence type="ECO:0000256" key="7">
    <source>
        <dbReference type="ARBA" id="ARBA00022824"/>
    </source>
</evidence>
<dbReference type="GO" id="GO:0050661">
    <property type="term" value="F:NADP binding"/>
    <property type="evidence" value="ECO:0007669"/>
    <property type="project" value="UniProtKB-UniRule"/>
</dbReference>
<dbReference type="AlphaFoldDB" id="A0A448YK57"/>
<feature type="binding site" evidence="20">
    <location>
        <position position="188"/>
    </location>
    <ligand>
        <name>FMN</name>
        <dbReference type="ChEBI" id="CHEBI:58210"/>
    </ligand>
</feature>
<dbReference type="CDD" id="cd06204">
    <property type="entry name" value="CYPOR"/>
    <property type="match status" value="1"/>
</dbReference>
<keyword evidence="10 20" id="KW-0752">Steroid biosynthesis</keyword>
<keyword evidence="17 20" id="KW-1207">Sterol metabolism</keyword>
<dbReference type="PROSITE" id="PS51384">
    <property type="entry name" value="FAD_FR"/>
    <property type="match status" value="1"/>
</dbReference>